<feature type="transmembrane region" description="Helical" evidence="1">
    <location>
        <begin position="211"/>
        <end position="244"/>
    </location>
</feature>
<evidence type="ECO:0000256" key="1">
    <source>
        <dbReference type="SAM" id="Phobius"/>
    </source>
</evidence>
<organism evidence="2 3">
    <name type="scientific">Agaribacter flavus</name>
    <dbReference type="NCBI Taxonomy" id="1902781"/>
    <lineage>
        <taxon>Bacteria</taxon>
        <taxon>Pseudomonadati</taxon>
        <taxon>Pseudomonadota</taxon>
        <taxon>Gammaproteobacteria</taxon>
        <taxon>Alteromonadales</taxon>
        <taxon>Alteromonadaceae</taxon>
        <taxon>Agaribacter</taxon>
    </lineage>
</organism>
<dbReference type="EMBL" id="JBHRSW010000004">
    <property type="protein sequence ID" value="MFC3120134.1"/>
    <property type="molecule type" value="Genomic_DNA"/>
</dbReference>
<evidence type="ECO:0000313" key="3">
    <source>
        <dbReference type="Proteomes" id="UP001595478"/>
    </source>
</evidence>
<feature type="transmembrane region" description="Helical" evidence="1">
    <location>
        <begin position="121"/>
        <end position="145"/>
    </location>
</feature>
<evidence type="ECO:0000313" key="2">
    <source>
        <dbReference type="EMBL" id="MFC3120134.1"/>
    </source>
</evidence>
<keyword evidence="1" id="KW-0812">Transmembrane</keyword>
<reference evidence="3" key="1">
    <citation type="journal article" date="2019" name="Int. J. Syst. Evol. Microbiol.">
        <title>The Global Catalogue of Microorganisms (GCM) 10K type strain sequencing project: providing services to taxonomists for standard genome sequencing and annotation.</title>
        <authorList>
            <consortium name="The Broad Institute Genomics Platform"/>
            <consortium name="The Broad Institute Genome Sequencing Center for Infectious Disease"/>
            <person name="Wu L."/>
            <person name="Ma J."/>
        </authorList>
    </citation>
    <scope>NUCLEOTIDE SEQUENCE [LARGE SCALE GENOMIC DNA]</scope>
    <source>
        <strain evidence="3">KCTC 52473</strain>
    </source>
</reference>
<keyword evidence="3" id="KW-1185">Reference proteome</keyword>
<proteinExistence type="predicted"/>
<comment type="caution">
    <text evidence="2">The sequence shown here is derived from an EMBL/GenBank/DDBJ whole genome shotgun (WGS) entry which is preliminary data.</text>
</comment>
<dbReference type="RefSeq" id="WP_376918277.1">
    <property type="nucleotide sequence ID" value="NZ_JBHRSW010000004.1"/>
</dbReference>
<dbReference type="Proteomes" id="UP001595478">
    <property type="component" value="Unassembled WGS sequence"/>
</dbReference>
<protein>
    <submittedName>
        <fullName evidence="2">BPSS1780 family membrane protein</fullName>
    </submittedName>
</protein>
<dbReference type="InterPro" id="IPR047798">
    <property type="entry name" value="BPSS1780-like"/>
</dbReference>
<accession>A0ABV7FIM7</accession>
<sequence>MEENNNPFQAPEADLEIPTDPSMASTYIGPQSRPTGSGVNWISSGYQNFKASPGPWLVTMLVGFVIMILISIIPIIGSLVQMFTTYVWMGGLMLGCQAVSQGEKMDVNYLFAGFKNKFGQLLGLSVLVGLVSIAIVFIFVGKVYFDLMFAGADTVPESFDFMSFMLNMLIVFALMIPLFMAVWFAPALIVLQDMPVVAAMKASFFGCLKNILPFLVYGVVMFVLMIIAALPLFLGFLVVVPIAYASIHAAYQDIYLKSSENDL</sequence>
<gene>
    <name evidence="2" type="ORF">ACFOHL_00700</name>
</gene>
<keyword evidence="1" id="KW-0472">Membrane</keyword>
<keyword evidence="1" id="KW-1133">Transmembrane helix</keyword>
<dbReference type="NCBIfam" id="NF041043">
    <property type="entry name" value="BPSS1780_fam"/>
    <property type="match status" value="1"/>
</dbReference>
<feature type="transmembrane region" description="Helical" evidence="1">
    <location>
        <begin position="56"/>
        <end position="77"/>
    </location>
</feature>
<name>A0ABV7FIM7_9ALTE</name>
<feature type="transmembrane region" description="Helical" evidence="1">
    <location>
        <begin position="165"/>
        <end position="191"/>
    </location>
</feature>